<protein>
    <submittedName>
        <fullName evidence="2">Uncharacterized protein</fullName>
    </submittedName>
</protein>
<dbReference type="AlphaFoldDB" id="A0A0S3STI5"/>
<feature type="chain" id="PRO_5006618606" evidence="1">
    <location>
        <begin position="27"/>
        <end position="106"/>
    </location>
</feature>
<evidence type="ECO:0000313" key="2">
    <source>
        <dbReference type="EMBL" id="BAT96134.1"/>
    </source>
</evidence>
<sequence length="106" mass="11534">MKKKMGNCGMLVLLVMLMISKPTTLAELSSEGSLVQHMKPVRLAAIDVISGPRPIPPSIPIPETPNPIALILGRLRHTDLKATMLRCPSLTLFSTINNLSHLSLNK</sequence>
<dbReference type="EMBL" id="AP015041">
    <property type="protein sequence ID" value="BAT96134.1"/>
    <property type="molecule type" value="Genomic_DNA"/>
</dbReference>
<dbReference type="Proteomes" id="UP000291084">
    <property type="component" value="Chromosome 8"/>
</dbReference>
<proteinExistence type="predicted"/>
<name>A0A0S3STI5_PHAAN</name>
<keyword evidence="3" id="KW-1185">Reference proteome</keyword>
<evidence type="ECO:0000256" key="1">
    <source>
        <dbReference type="SAM" id="SignalP"/>
    </source>
</evidence>
<gene>
    <name evidence="2" type="primary">Vigan.08G302000</name>
    <name evidence="2" type="ORF">VIGAN_08302000</name>
</gene>
<evidence type="ECO:0000313" key="3">
    <source>
        <dbReference type="Proteomes" id="UP000291084"/>
    </source>
</evidence>
<organism evidence="2 3">
    <name type="scientific">Vigna angularis var. angularis</name>
    <dbReference type="NCBI Taxonomy" id="157739"/>
    <lineage>
        <taxon>Eukaryota</taxon>
        <taxon>Viridiplantae</taxon>
        <taxon>Streptophyta</taxon>
        <taxon>Embryophyta</taxon>
        <taxon>Tracheophyta</taxon>
        <taxon>Spermatophyta</taxon>
        <taxon>Magnoliopsida</taxon>
        <taxon>eudicotyledons</taxon>
        <taxon>Gunneridae</taxon>
        <taxon>Pentapetalae</taxon>
        <taxon>rosids</taxon>
        <taxon>fabids</taxon>
        <taxon>Fabales</taxon>
        <taxon>Fabaceae</taxon>
        <taxon>Papilionoideae</taxon>
        <taxon>50 kb inversion clade</taxon>
        <taxon>NPAAA clade</taxon>
        <taxon>indigoferoid/millettioid clade</taxon>
        <taxon>Phaseoleae</taxon>
        <taxon>Vigna</taxon>
    </lineage>
</organism>
<reference evidence="2 3" key="1">
    <citation type="journal article" date="2015" name="Sci. Rep.">
        <title>The power of single molecule real-time sequencing technology in the de novo assembly of a eukaryotic genome.</title>
        <authorList>
            <person name="Sakai H."/>
            <person name="Naito K."/>
            <person name="Ogiso-Tanaka E."/>
            <person name="Takahashi Y."/>
            <person name="Iseki K."/>
            <person name="Muto C."/>
            <person name="Satou K."/>
            <person name="Teruya K."/>
            <person name="Shiroma A."/>
            <person name="Shimoji M."/>
            <person name="Hirano T."/>
            <person name="Itoh T."/>
            <person name="Kaga A."/>
            <person name="Tomooka N."/>
        </authorList>
    </citation>
    <scope>NUCLEOTIDE SEQUENCE [LARGE SCALE GENOMIC DNA]</scope>
    <source>
        <strain evidence="3">cv. Shumari</strain>
    </source>
</reference>
<accession>A0A0S3STI5</accession>
<feature type="signal peptide" evidence="1">
    <location>
        <begin position="1"/>
        <end position="26"/>
    </location>
</feature>
<keyword evidence="1" id="KW-0732">Signal</keyword>